<keyword evidence="2" id="KW-0560">Oxidoreductase</keyword>
<dbReference type="GO" id="GO:0010181">
    <property type="term" value="F:FMN binding"/>
    <property type="evidence" value="ECO:0007669"/>
    <property type="project" value="InterPro"/>
</dbReference>
<dbReference type="InterPro" id="IPR013785">
    <property type="entry name" value="Aldolase_TIM"/>
</dbReference>
<name>A0A915DSV5_9BILA</name>
<evidence type="ECO:0000313" key="5">
    <source>
        <dbReference type="Proteomes" id="UP000887574"/>
    </source>
</evidence>
<dbReference type="PANTHER" id="PTHR43656:SF5">
    <property type="entry name" value="NADH:FLAVIN OXIDOREDUCTASE_NADH OXIDASE N-TERMINAL DOMAIN-CONTAINING PROTEIN"/>
    <property type="match status" value="1"/>
</dbReference>
<dbReference type="AlphaFoldDB" id="A0A915DSV5"/>
<dbReference type="PANTHER" id="PTHR43656">
    <property type="entry name" value="BINDING OXIDOREDUCTASE, PUTATIVE (AFU_ORTHOLOGUE AFUA_2G08260)-RELATED"/>
    <property type="match status" value="1"/>
</dbReference>
<keyword evidence="5" id="KW-1185">Reference proteome</keyword>
<dbReference type="SUPFAM" id="SSF51395">
    <property type="entry name" value="FMN-linked oxidoreductases"/>
    <property type="match status" value="1"/>
</dbReference>
<accession>A0A915DSV5</accession>
<keyword evidence="3" id="KW-0732">Signal</keyword>
<feature type="domain" description="NADH:flavin oxidoreductase/NADH oxidase N-terminal" evidence="4">
    <location>
        <begin position="93"/>
        <end position="394"/>
    </location>
</feature>
<feature type="chain" id="PRO_5036839266" evidence="3">
    <location>
        <begin position="19"/>
        <end position="468"/>
    </location>
</feature>
<dbReference type="Proteomes" id="UP000887574">
    <property type="component" value="Unplaced"/>
</dbReference>
<dbReference type="InterPro" id="IPR051799">
    <property type="entry name" value="NADH_flavin_oxidoreductase"/>
</dbReference>
<dbReference type="GO" id="GO:0016491">
    <property type="term" value="F:oxidoreductase activity"/>
    <property type="evidence" value="ECO:0007669"/>
    <property type="project" value="UniProtKB-KW"/>
</dbReference>
<sequence length="468" mass="51100">MLFTIALLVAGQAYLLSAGHFPTPPYDKLPHNSTSFNCSKKQIKKMSYFKYALLLHHWVVQLSNLKHAWEPYSVKEPVSATPLNQPLYLPTSKATVKNRIMKAALTEHLGTFTPEKPFESGLPTQSYINLYEKFGNGGYGILLTGNVMVDPAHLEGPGNVVIAKEIDTPQRQKLLGQVAEVAKTDGALAVVQLNSAGRQTPESLNPHPFSASDVQLIKNNFNKNFGKPIPLTVDQIRTEVVERFAFAAKAAYNAGFHGVQLHGLTYGGSPENRLRVVIETYNAIRKEVPAGFVVGIKLNSVEFQEKGLETDDAAVMAEMIDQAGFDFIELSEREAFFLEFAKQIKPRVKKAAVYVTGGFRTVPAMVAAVVSGDTDGVGLGRPVTGEPDIARKLLKDGVHSCLTCHFDLNNAATVCNIQMRQAGETTLEQANGNVCHGIVDVSDKEDADKYMDVILADNVYNVANGHSK</sequence>
<evidence type="ECO:0000256" key="2">
    <source>
        <dbReference type="ARBA" id="ARBA00023002"/>
    </source>
</evidence>
<evidence type="ECO:0000259" key="4">
    <source>
        <dbReference type="Pfam" id="PF00724"/>
    </source>
</evidence>
<evidence type="ECO:0000256" key="3">
    <source>
        <dbReference type="SAM" id="SignalP"/>
    </source>
</evidence>
<organism evidence="5 6">
    <name type="scientific">Ditylenchus dipsaci</name>
    <dbReference type="NCBI Taxonomy" id="166011"/>
    <lineage>
        <taxon>Eukaryota</taxon>
        <taxon>Metazoa</taxon>
        <taxon>Ecdysozoa</taxon>
        <taxon>Nematoda</taxon>
        <taxon>Chromadorea</taxon>
        <taxon>Rhabditida</taxon>
        <taxon>Tylenchina</taxon>
        <taxon>Tylenchomorpha</taxon>
        <taxon>Sphaerularioidea</taxon>
        <taxon>Anguinidae</taxon>
        <taxon>Anguininae</taxon>
        <taxon>Ditylenchus</taxon>
    </lineage>
</organism>
<reference evidence="6" key="1">
    <citation type="submission" date="2022-11" db="UniProtKB">
        <authorList>
            <consortium name="WormBaseParasite"/>
        </authorList>
    </citation>
    <scope>IDENTIFICATION</scope>
</reference>
<feature type="signal peptide" evidence="3">
    <location>
        <begin position="1"/>
        <end position="18"/>
    </location>
</feature>
<evidence type="ECO:0000313" key="6">
    <source>
        <dbReference type="WBParaSite" id="jg23170"/>
    </source>
</evidence>
<keyword evidence="1" id="KW-0285">Flavoprotein</keyword>
<dbReference type="Pfam" id="PF00724">
    <property type="entry name" value="Oxidored_FMN"/>
    <property type="match status" value="1"/>
</dbReference>
<dbReference type="InterPro" id="IPR001155">
    <property type="entry name" value="OxRdtase_FMN_N"/>
</dbReference>
<evidence type="ECO:0000256" key="1">
    <source>
        <dbReference type="ARBA" id="ARBA00022630"/>
    </source>
</evidence>
<protein>
    <submittedName>
        <fullName evidence="6">NADH:flavin oxidoreductase/NADH oxidase N-terminal domain-containing protein</fullName>
    </submittedName>
</protein>
<dbReference type="WBParaSite" id="jg23170">
    <property type="protein sequence ID" value="jg23170"/>
    <property type="gene ID" value="jg23170"/>
</dbReference>
<dbReference type="Gene3D" id="3.20.20.70">
    <property type="entry name" value="Aldolase class I"/>
    <property type="match status" value="2"/>
</dbReference>
<proteinExistence type="predicted"/>